<reference evidence="5 6" key="1">
    <citation type="submission" date="2016-03" db="EMBL/GenBank/DDBJ databases">
        <title>Speciation and ecological success in dimly lit waters: horizontal gene transfer in a green sulfur bacteria bloom unveiled by metagenomic assembly.</title>
        <authorList>
            <person name="Llorens-Mares T."/>
            <person name="Liu Z."/>
            <person name="Allen L.Z."/>
            <person name="Rusch D.B."/>
            <person name="Craig M.T."/>
            <person name="Dupont C.L."/>
            <person name="Bryant D.A."/>
            <person name="Casamayor E.O."/>
        </authorList>
    </citation>
    <scope>NUCLEOTIDE SEQUENCE [LARGE SCALE GENOMIC DNA]</scope>
    <source>
        <strain evidence="5">CIII</strain>
    </source>
</reference>
<name>A0A165LW17_PELLU</name>
<comment type="catalytic activity">
    <reaction evidence="2">
        <text>2 GTP = 3',3'-c-di-GMP + 2 diphosphate</text>
        <dbReference type="Rhea" id="RHEA:24898"/>
        <dbReference type="ChEBI" id="CHEBI:33019"/>
        <dbReference type="ChEBI" id="CHEBI:37565"/>
        <dbReference type="ChEBI" id="CHEBI:58805"/>
        <dbReference type="EC" id="2.7.7.65"/>
    </reaction>
</comment>
<comment type="caution">
    <text evidence="5">The sequence shown here is derived from an EMBL/GenBank/DDBJ whole genome shotgun (WGS) entry which is preliminary data.</text>
</comment>
<accession>A0A165LW17</accession>
<feature type="transmembrane region" description="Helical" evidence="3">
    <location>
        <begin position="148"/>
        <end position="174"/>
    </location>
</feature>
<dbReference type="GO" id="GO:0005886">
    <property type="term" value="C:plasma membrane"/>
    <property type="evidence" value="ECO:0007669"/>
    <property type="project" value="TreeGrafter"/>
</dbReference>
<dbReference type="GO" id="GO:1902201">
    <property type="term" value="P:negative regulation of bacterial-type flagellum-dependent cell motility"/>
    <property type="evidence" value="ECO:0007669"/>
    <property type="project" value="TreeGrafter"/>
</dbReference>
<dbReference type="GO" id="GO:0043709">
    <property type="term" value="P:cell adhesion involved in single-species biofilm formation"/>
    <property type="evidence" value="ECO:0007669"/>
    <property type="project" value="TreeGrafter"/>
</dbReference>
<protein>
    <recommendedName>
        <fullName evidence="1">diguanylate cyclase</fullName>
        <ecNumber evidence="1">2.7.7.65</ecNumber>
    </recommendedName>
</protein>
<dbReference type="GO" id="GO:0052621">
    <property type="term" value="F:diguanylate cyclase activity"/>
    <property type="evidence" value="ECO:0007669"/>
    <property type="project" value="UniProtKB-EC"/>
</dbReference>
<proteinExistence type="predicted"/>
<dbReference type="SMART" id="SM00267">
    <property type="entry name" value="GGDEF"/>
    <property type="match status" value="1"/>
</dbReference>
<dbReference type="PROSITE" id="PS50887">
    <property type="entry name" value="GGDEF"/>
    <property type="match status" value="1"/>
</dbReference>
<evidence type="ECO:0000313" key="5">
    <source>
        <dbReference type="EMBL" id="KZK74500.1"/>
    </source>
</evidence>
<dbReference type="Proteomes" id="UP000076481">
    <property type="component" value="Unassembled WGS sequence"/>
</dbReference>
<evidence type="ECO:0000256" key="2">
    <source>
        <dbReference type="ARBA" id="ARBA00034247"/>
    </source>
</evidence>
<evidence type="ECO:0000256" key="1">
    <source>
        <dbReference type="ARBA" id="ARBA00012528"/>
    </source>
</evidence>
<feature type="domain" description="GGDEF" evidence="4">
    <location>
        <begin position="278"/>
        <end position="413"/>
    </location>
</feature>
<dbReference type="InterPro" id="IPR050469">
    <property type="entry name" value="Diguanylate_Cyclase"/>
</dbReference>
<dbReference type="InterPro" id="IPR000160">
    <property type="entry name" value="GGDEF_dom"/>
</dbReference>
<dbReference type="RefSeq" id="WP_303681326.1">
    <property type="nucleotide sequence ID" value="NZ_LVWG01000023.1"/>
</dbReference>
<feature type="transmembrane region" description="Helical" evidence="3">
    <location>
        <begin position="12"/>
        <end position="37"/>
    </location>
</feature>
<gene>
    <name evidence="5" type="ORF">A3K90_05090</name>
</gene>
<organism evidence="5 6">
    <name type="scientific">Pelodictyon luteolum</name>
    <dbReference type="NCBI Taxonomy" id="1100"/>
    <lineage>
        <taxon>Bacteria</taxon>
        <taxon>Pseudomonadati</taxon>
        <taxon>Chlorobiota</taxon>
        <taxon>Chlorobiia</taxon>
        <taxon>Chlorobiales</taxon>
        <taxon>Chlorobiaceae</taxon>
        <taxon>Chlorobium/Pelodictyon group</taxon>
        <taxon>Pelodictyon</taxon>
    </lineage>
</organism>
<dbReference type="FunFam" id="3.30.70.270:FF:000001">
    <property type="entry name" value="Diguanylate cyclase domain protein"/>
    <property type="match status" value="1"/>
</dbReference>
<sequence length="424" mass="47546">MNDLLNRKKRSPLLVIILAGAIGILVVIAGTAGFIFFQGRIIDEVEKKQECYFNLVEFKAKVTGAGIEQAGDEASGIDPGGLVLKAEQQDRILRFMYERLAGQMEDACLKHVPVVPVPSVANSELVLLQLDSAIERVKSEAREAMERLVLFTHLFIFFILALLLSLNFVAGWMLHYNYRLTLIPLRQLADQLKLINRDIPESIHDTAEEMKKELTATAHSHDITQITESIMNFCGDIEAKNKKLDEIFIRDEKTGLYNYRHFKEHLIIDVERAKRFHSNVSLAMIDIDHFKLYNDAHGHIAGDHVLEILAGIIKEESRLSDIPSRFGGEEFAILFPKTDAATALDISERLRKIISATPVPHEHHQPSGQLTVSIGIATFPDDASDWYTLINNADRALYEAKAQGRNSVVTFSALNLQEGPPDEA</sequence>
<dbReference type="NCBIfam" id="TIGR00254">
    <property type="entry name" value="GGDEF"/>
    <property type="match status" value="1"/>
</dbReference>
<dbReference type="EMBL" id="LVWG01000023">
    <property type="protein sequence ID" value="KZK74500.1"/>
    <property type="molecule type" value="Genomic_DNA"/>
</dbReference>
<dbReference type="PANTHER" id="PTHR45138">
    <property type="entry name" value="REGULATORY COMPONENTS OF SENSORY TRANSDUCTION SYSTEM"/>
    <property type="match status" value="1"/>
</dbReference>
<dbReference type="CDD" id="cd01949">
    <property type="entry name" value="GGDEF"/>
    <property type="match status" value="1"/>
</dbReference>
<dbReference type="InterPro" id="IPR029787">
    <property type="entry name" value="Nucleotide_cyclase"/>
</dbReference>
<evidence type="ECO:0000256" key="3">
    <source>
        <dbReference type="SAM" id="Phobius"/>
    </source>
</evidence>
<dbReference type="Pfam" id="PF00990">
    <property type="entry name" value="GGDEF"/>
    <property type="match status" value="1"/>
</dbReference>
<dbReference type="InterPro" id="IPR043128">
    <property type="entry name" value="Rev_trsase/Diguanyl_cyclase"/>
</dbReference>
<keyword evidence="3" id="KW-0812">Transmembrane</keyword>
<keyword evidence="3" id="KW-1133">Transmembrane helix</keyword>
<evidence type="ECO:0000313" key="6">
    <source>
        <dbReference type="Proteomes" id="UP000076481"/>
    </source>
</evidence>
<dbReference type="PANTHER" id="PTHR45138:SF9">
    <property type="entry name" value="DIGUANYLATE CYCLASE DGCM-RELATED"/>
    <property type="match status" value="1"/>
</dbReference>
<evidence type="ECO:0000259" key="4">
    <source>
        <dbReference type="PROSITE" id="PS50887"/>
    </source>
</evidence>
<dbReference type="EC" id="2.7.7.65" evidence="1"/>
<keyword evidence="3" id="KW-0472">Membrane</keyword>
<dbReference type="Gene3D" id="3.30.70.270">
    <property type="match status" value="1"/>
</dbReference>
<dbReference type="SUPFAM" id="SSF55073">
    <property type="entry name" value="Nucleotide cyclase"/>
    <property type="match status" value="1"/>
</dbReference>
<dbReference type="AlphaFoldDB" id="A0A165LW17"/>